<gene>
    <name evidence="1" type="ORF">A8C32_11575</name>
</gene>
<comment type="caution">
    <text evidence="1">The sequence shown here is derived from an EMBL/GenBank/DDBJ whole genome shotgun (WGS) entry which is preliminary data.</text>
</comment>
<organism evidence="1 2">
    <name type="scientific">Flavivirga aquatica</name>
    <dbReference type="NCBI Taxonomy" id="1849968"/>
    <lineage>
        <taxon>Bacteria</taxon>
        <taxon>Pseudomonadati</taxon>
        <taxon>Bacteroidota</taxon>
        <taxon>Flavobacteriia</taxon>
        <taxon>Flavobacteriales</taxon>
        <taxon>Flavobacteriaceae</taxon>
        <taxon>Flavivirga</taxon>
    </lineage>
</organism>
<dbReference type="EMBL" id="MDJD01000007">
    <property type="protein sequence ID" value="OEK09353.1"/>
    <property type="molecule type" value="Genomic_DNA"/>
</dbReference>
<dbReference type="Proteomes" id="UP000095713">
    <property type="component" value="Unassembled WGS sequence"/>
</dbReference>
<keyword evidence="2" id="KW-1185">Reference proteome</keyword>
<accession>A0A1E5TD94</accession>
<dbReference type="AlphaFoldDB" id="A0A1E5TD94"/>
<sequence length="59" mass="6792">MPANIIHIVLIRKKINIIITYMLPICYPYVAKLNMKEMEIISHISIVKRGSETLVPTLN</sequence>
<protein>
    <submittedName>
        <fullName evidence="1">Uncharacterized protein</fullName>
    </submittedName>
</protein>
<evidence type="ECO:0000313" key="2">
    <source>
        <dbReference type="Proteomes" id="UP000095713"/>
    </source>
</evidence>
<proteinExistence type="predicted"/>
<name>A0A1E5TD94_9FLAO</name>
<evidence type="ECO:0000313" key="1">
    <source>
        <dbReference type="EMBL" id="OEK09353.1"/>
    </source>
</evidence>
<reference evidence="1 2" key="1">
    <citation type="submission" date="2016-05" db="EMBL/GenBank/DDBJ databases">
        <title>Draft Genome Sequence of Algibacter sp. Strain SK-16 Isolated from the Surface Water of Aburatsubo Inlet.</title>
        <authorList>
            <person name="Wong S.-K."/>
            <person name="Yoshizawa S."/>
            <person name="Nakajima Y."/>
            <person name="Ogura Y."/>
            <person name="Tetsuya H."/>
            <person name="Hamasaki K."/>
        </authorList>
    </citation>
    <scope>NUCLEOTIDE SEQUENCE [LARGE SCALE GENOMIC DNA]</scope>
    <source>
        <strain evidence="1 2">SK-16</strain>
    </source>
</reference>